<reference evidence="9 10" key="1">
    <citation type="submission" date="2019-07" db="EMBL/GenBank/DDBJ databases">
        <title>Cryptosporangium phraense sp. nov., isolated from plant litter.</title>
        <authorList>
            <person name="Suriyachadkun C."/>
        </authorList>
    </citation>
    <scope>NUCLEOTIDE SEQUENCE [LARGE SCALE GENOMIC DNA]</scope>
    <source>
        <strain evidence="9 10">A-T 5661</strain>
    </source>
</reference>
<evidence type="ECO:0000256" key="3">
    <source>
        <dbReference type="ARBA" id="ARBA00022475"/>
    </source>
</evidence>
<feature type="transmembrane region" description="Helical" evidence="7">
    <location>
        <begin position="295"/>
        <end position="320"/>
    </location>
</feature>
<dbReference type="Pfam" id="PF00528">
    <property type="entry name" value="BPD_transp_1"/>
    <property type="match status" value="1"/>
</dbReference>
<accession>A0A545AY42</accession>
<feature type="transmembrane region" description="Helical" evidence="7">
    <location>
        <begin position="248"/>
        <end position="274"/>
    </location>
</feature>
<evidence type="ECO:0000256" key="4">
    <source>
        <dbReference type="ARBA" id="ARBA00022692"/>
    </source>
</evidence>
<dbReference type="PANTHER" id="PTHR43163:SF6">
    <property type="entry name" value="DIPEPTIDE TRANSPORT SYSTEM PERMEASE PROTEIN DPPB-RELATED"/>
    <property type="match status" value="1"/>
</dbReference>
<comment type="caution">
    <text evidence="9">The sequence shown here is derived from an EMBL/GenBank/DDBJ whole genome shotgun (WGS) entry which is preliminary data.</text>
</comment>
<evidence type="ECO:0000256" key="7">
    <source>
        <dbReference type="RuleBase" id="RU363032"/>
    </source>
</evidence>
<dbReference type="GO" id="GO:0071916">
    <property type="term" value="F:dipeptide transmembrane transporter activity"/>
    <property type="evidence" value="ECO:0007669"/>
    <property type="project" value="TreeGrafter"/>
</dbReference>
<dbReference type="Proteomes" id="UP000317982">
    <property type="component" value="Unassembled WGS sequence"/>
</dbReference>
<evidence type="ECO:0000313" key="10">
    <source>
        <dbReference type="Proteomes" id="UP000317982"/>
    </source>
</evidence>
<dbReference type="GO" id="GO:0005886">
    <property type="term" value="C:plasma membrane"/>
    <property type="evidence" value="ECO:0007669"/>
    <property type="project" value="UniProtKB-SubCell"/>
</dbReference>
<name>A0A545AY42_9ACTN</name>
<dbReference type="InterPro" id="IPR045621">
    <property type="entry name" value="BPD_transp_1_N"/>
</dbReference>
<dbReference type="AlphaFoldDB" id="A0A545AY42"/>
<dbReference type="OrthoDB" id="9778910at2"/>
<organism evidence="9 10">
    <name type="scientific">Cryptosporangium phraense</name>
    <dbReference type="NCBI Taxonomy" id="2593070"/>
    <lineage>
        <taxon>Bacteria</taxon>
        <taxon>Bacillati</taxon>
        <taxon>Actinomycetota</taxon>
        <taxon>Actinomycetes</taxon>
        <taxon>Cryptosporangiales</taxon>
        <taxon>Cryptosporangiaceae</taxon>
        <taxon>Cryptosporangium</taxon>
    </lineage>
</organism>
<evidence type="ECO:0000256" key="2">
    <source>
        <dbReference type="ARBA" id="ARBA00022448"/>
    </source>
</evidence>
<evidence type="ECO:0000256" key="6">
    <source>
        <dbReference type="ARBA" id="ARBA00023136"/>
    </source>
</evidence>
<dbReference type="InterPro" id="IPR000515">
    <property type="entry name" value="MetI-like"/>
</dbReference>
<feature type="domain" description="ABC transmembrane type-1" evidence="8">
    <location>
        <begin position="117"/>
        <end position="313"/>
    </location>
</feature>
<dbReference type="SUPFAM" id="SSF161098">
    <property type="entry name" value="MetI-like"/>
    <property type="match status" value="1"/>
</dbReference>
<sequence>MEAGVTVTLAVRTSAAAPARAAALALLRRTGSAVLVVWGAITLTFVALHSIPGDIVDAVLGTTQVTPAIRARIVSDYALDQPLTTQYAGYLGRLLHGDLGRSYSQGMPVSTLIGQQASSTFVLMLAAILFALVLAIVVAVATANRPRWLRGPAVTAEVVSLAVPSFWLGILLLTVFSFQLHWFPAIGASGLDGLVLPAISLGLAPAAMLSQVLRQGLERVLDEPFIVTARARGLRPAVVLVRHALRHAILPVVTLTGWLFGAFVSGAVVVENVFSRQGLGRLTTSAIGQRDFPTVSAIVLVAAVVYIVVNLLVDVLYPLIDPRLREPGAVER</sequence>
<dbReference type="InterPro" id="IPR035906">
    <property type="entry name" value="MetI-like_sf"/>
</dbReference>
<keyword evidence="10" id="KW-1185">Reference proteome</keyword>
<gene>
    <name evidence="9" type="ORF">FL583_06930</name>
</gene>
<dbReference type="PROSITE" id="PS50928">
    <property type="entry name" value="ABC_TM1"/>
    <property type="match status" value="1"/>
</dbReference>
<keyword evidence="3" id="KW-1003">Cell membrane</keyword>
<feature type="transmembrane region" description="Helical" evidence="7">
    <location>
        <begin position="121"/>
        <end position="141"/>
    </location>
</feature>
<comment type="subcellular location">
    <subcellularLocation>
        <location evidence="1 7">Cell membrane</location>
        <topology evidence="1 7">Multi-pass membrane protein</topology>
    </subcellularLocation>
</comment>
<evidence type="ECO:0000259" key="8">
    <source>
        <dbReference type="PROSITE" id="PS50928"/>
    </source>
</evidence>
<evidence type="ECO:0000256" key="1">
    <source>
        <dbReference type="ARBA" id="ARBA00004651"/>
    </source>
</evidence>
<dbReference type="Pfam" id="PF19300">
    <property type="entry name" value="BPD_transp_1_N"/>
    <property type="match status" value="1"/>
</dbReference>
<comment type="similarity">
    <text evidence="7">Belongs to the binding-protein-dependent transport system permease family.</text>
</comment>
<dbReference type="Gene3D" id="1.10.3720.10">
    <property type="entry name" value="MetI-like"/>
    <property type="match status" value="1"/>
</dbReference>
<feature type="transmembrane region" description="Helical" evidence="7">
    <location>
        <begin position="161"/>
        <end position="182"/>
    </location>
</feature>
<dbReference type="InParanoid" id="A0A545AY42"/>
<feature type="transmembrane region" description="Helical" evidence="7">
    <location>
        <begin position="31"/>
        <end position="48"/>
    </location>
</feature>
<keyword evidence="6 7" id="KW-0472">Membrane</keyword>
<dbReference type="EMBL" id="VIRS01000003">
    <property type="protein sequence ID" value="TQS46250.1"/>
    <property type="molecule type" value="Genomic_DNA"/>
</dbReference>
<evidence type="ECO:0000256" key="5">
    <source>
        <dbReference type="ARBA" id="ARBA00022989"/>
    </source>
</evidence>
<keyword evidence="5 7" id="KW-1133">Transmembrane helix</keyword>
<dbReference type="PANTHER" id="PTHR43163">
    <property type="entry name" value="DIPEPTIDE TRANSPORT SYSTEM PERMEASE PROTEIN DPPB-RELATED"/>
    <property type="match status" value="1"/>
</dbReference>
<protein>
    <submittedName>
        <fullName evidence="9">ABC transporter permease</fullName>
    </submittedName>
</protein>
<keyword evidence="4 7" id="KW-0812">Transmembrane</keyword>
<proteinExistence type="inferred from homology"/>
<dbReference type="CDD" id="cd06261">
    <property type="entry name" value="TM_PBP2"/>
    <property type="match status" value="1"/>
</dbReference>
<keyword evidence="2 7" id="KW-0813">Transport</keyword>
<evidence type="ECO:0000313" key="9">
    <source>
        <dbReference type="EMBL" id="TQS46250.1"/>
    </source>
</evidence>